<dbReference type="CDD" id="cd00096">
    <property type="entry name" value="Ig"/>
    <property type="match status" value="1"/>
</dbReference>
<keyword evidence="3" id="KW-0325">Glycoprotein</keyword>
<accession>A0A9B0U378</accession>
<evidence type="ECO:0000256" key="5">
    <source>
        <dbReference type="ARBA" id="ARBA00038222"/>
    </source>
</evidence>
<reference evidence="10" key="1">
    <citation type="submission" date="2025-08" db="UniProtKB">
        <authorList>
            <consortium name="RefSeq"/>
        </authorList>
    </citation>
    <scope>IDENTIFICATION</scope>
    <source>
        <tissue evidence="10">Spleen</tissue>
    </source>
</reference>
<feature type="chain" id="PRO_5038358856" evidence="7">
    <location>
        <begin position="31"/>
        <end position="471"/>
    </location>
</feature>
<dbReference type="OrthoDB" id="6159398at2759"/>
<evidence type="ECO:0000256" key="6">
    <source>
        <dbReference type="SAM" id="Phobius"/>
    </source>
</evidence>
<dbReference type="AlphaFoldDB" id="A0A9B0U378"/>
<keyword evidence="6" id="KW-0812">Transmembrane</keyword>
<gene>
    <name evidence="10" type="primary">CEACAM20</name>
</gene>
<dbReference type="PANTHER" id="PTHR44337:SF20">
    <property type="entry name" value="CARCINOEMBRYONIC ANTIGEN-RELATED CELL ADHESION MOLECULE 5-RELATED"/>
    <property type="match status" value="1"/>
</dbReference>
<evidence type="ECO:0000256" key="4">
    <source>
        <dbReference type="ARBA" id="ARBA00023319"/>
    </source>
</evidence>
<dbReference type="SMART" id="SM00409">
    <property type="entry name" value="IG"/>
    <property type="match status" value="4"/>
</dbReference>
<keyword evidence="6" id="KW-0472">Membrane</keyword>
<dbReference type="PANTHER" id="PTHR44337">
    <property type="entry name" value="CARCINOEMBRYONIC ANTIGEN-RELATED CELL ADHESION MOLECULE 8"/>
    <property type="match status" value="1"/>
</dbReference>
<dbReference type="Pfam" id="PF13927">
    <property type="entry name" value="Ig_3"/>
    <property type="match status" value="3"/>
</dbReference>
<dbReference type="InterPro" id="IPR052598">
    <property type="entry name" value="IgSF_CEA-related"/>
</dbReference>
<dbReference type="SUPFAM" id="SSF48726">
    <property type="entry name" value="Immunoglobulin"/>
    <property type="match status" value="4"/>
</dbReference>
<dbReference type="InterPro" id="IPR013783">
    <property type="entry name" value="Ig-like_fold"/>
</dbReference>
<keyword evidence="6" id="KW-1133">Transmembrane helix</keyword>
<dbReference type="InterPro" id="IPR003598">
    <property type="entry name" value="Ig_sub2"/>
</dbReference>
<dbReference type="CTD" id="125931"/>
<evidence type="ECO:0000313" key="9">
    <source>
        <dbReference type="Proteomes" id="UP000504623"/>
    </source>
</evidence>
<dbReference type="InterPro" id="IPR007110">
    <property type="entry name" value="Ig-like_dom"/>
</dbReference>
<dbReference type="Proteomes" id="UP000504623">
    <property type="component" value="Unplaced"/>
</dbReference>
<dbReference type="InterPro" id="IPR036179">
    <property type="entry name" value="Ig-like_dom_sf"/>
</dbReference>
<feature type="domain" description="Ig-like" evidence="8">
    <location>
        <begin position="234"/>
        <end position="319"/>
    </location>
</feature>
<feature type="domain" description="Ig-like" evidence="8">
    <location>
        <begin position="47"/>
        <end position="132"/>
    </location>
</feature>
<dbReference type="GO" id="GO:0009986">
    <property type="term" value="C:cell surface"/>
    <property type="evidence" value="ECO:0007669"/>
    <property type="project" value="TreeGrafter"/>
</dbReference>
<keyword evidence="9" id="KW-1185">Reference proteome</keyword>
<evidence type="ECO:0000256" key="2">
    <source>
        <dbReference type="ARBA" id="ARBA00023157"/>
    </source>
</evidence>
<dbReference type="Pfam" id="PF13895">
    <property type="entry name" value="Ig_2"/>
    <property type="match status" value="1"/>
</dbReference>
<evidence type="ECO:0000259" key="8">
    <source>
        <dbReference type="PROSITE" id="PS50835"/>
    </source>
</evidence>
<dbReference type="SMART" id="SM00408">
    <property type="entry name" value="IGc2"/>
    <property type="match status" value="4"/>
</dbReference>
<feature type="signal peptide" evidence="7">
    <location>
        <begin position="1"/>
        <end position="30"/>
    </location>
</feature>
<comment type="similarity">
    <text evidence="5">Belongs to the immunoglobulin superfamily. CEA family.</text>
</comment>
<evidence type="ECO:0000313" key="10">
    <source>
        <dbReference type="RefSeq" id="XP_006871549.1"/>
    </source>
</evidence>
<feature type="domain" description="Ig-like" evidence="8">
    <location>
        <begin position="137"/>
        <end position="224"/>
    </location>
</feature>
<name>A0A9B0U378_CHRAS</name>
<sequence length="471" mass="52739">MGLPDLWGPHWTGVLLSASLLTVWSPPAVAQHNLDVLNTTQKSLSKPIISISQVSAIEHKAKINIYCDTNDVDINIHWLFNNVPLELQERMHLSMADKMLTILTVYREDSGTYQCEVWSPLQIQRSDTVMLTVNYGPDPVEIKLDSGVLNGEWVEVMEGSDVNFQVETQSDPPPEYSWLFPNNSVLSSTKNTLTIRAVSREHEGTYKCLVSNFATHLSRLGVVNLWVLEKLTKPHIRPPSLDPVENDSLVNLTCQSIHKRVSILWFLSGQPLLPSEHLMLSQDNRTLLIHSIRRNDTGPYECEVRHWGSRARSDPLKLPISYGPDQVNIIWSGHHQEVIEASLNSKVTLWCQAESMPGAQYRWTYQHFTWESVGGNLTIETLTWEEQGLYTCTPFNPVTQLTRSASVLVKVKDPQSSLSAGVIAGIVIGILTVLALAAGLGCFLFKRSSKSSSYLEESMEEPLKACVQITA</sequence>
<dbReference type="FunFam" id="2.60.40.10:FF:000244">
    <property type="entry name" value="carcinoembryonic antigen-related cell adhesion molecule 16"/>
    <property type="match status" value="2"/>
</dbReference>
<keyword evidence="4" id="KW-0393">Immunoglobulin domain</keyword>
<evidence type="ECO:0000256" key="3">
    <source>
        <dbReference type="ARBA" id="ARBA00023180"/>
    </source>
</evidence>
<proteinExistence type="inferred from homology"/>
<dbReference type="PROSITE" id="PS50835">
    <property type="entry name" value="IG_LIKE"/>
    <property type="match status" value="4"/>
</dbReference>
<protein>
    <submittedName>
        <fullName evidence="10">Carcinoembryonic antigen-related cell adhesion molecule 20</fullName>
    </submittedName>
</protein>
<dbReference type="RefSeq" id="XP_006871549.1">
    <property type="nucleotide sequence ID" value="XM_006871487.1"/>
</dbReference>
<evidence type="ECO:0000256" key="7">
    <source>
        <dbReference type="SAM" id="SignalP"/>
    </source>
</evidence>
<dbReference type="InterPro" id="IPR003599">
    <property type="entry name" value="Ig_sub"/>
</dbReference>
<dbReference type="PROSITE" id="PS00290">
    <property type="entry name" value="IG_MHC"/>
    <property type="match status" value="1"/>
</dbReference>
<keyword evidence="2" id="KW-1015">Disulfide bond</keyword>
<organism evidence="9 10">
    <name type="scientific">Chrysochloris asiatica</name>
    <name type="common">Cape golden mole</name>
    <dbReference type="NCBI Taxonomy" id="185453"/>
    <lineage>
        <taxon>Eukaryota</taxon>
        <taxon>Metazoa</taxon>
        <taxon>Chordata</taxon>
        <taxon>Craniata</taxon>
        <taxon>Vertebrata</taxon>
        <taxon>Euteleostomi</taxon>
        <taxon>Mammalia</taxon>
        <taxon>Eutheria</taxon>
        <taxon>Afrotheria</taxon>
        <taxon>Chrysochloridae</taxon>
        <taxon>Chrysochlorinae</taxon>
        <taxon>Chrysochloris</taxon>
    </lineage>
</organism>
<feature type="domain" description="Ig-like" evidence="8">
    <location>
        <begin position="324"/>
        <end position="408"/>
    </location>
</feature>
<dbReference type="Gene3D" id="2.60.40.10">
    <property type="entry name" value="Immunoglobulins"/>
    <property type="match status" value="4"/>
</dbReference>
<feature type="transmembrane region" description="Helical" evidence="6">
    <location>
        <begin position="418"/>
        <end position="445"/>
    </location>
</feature>
<dbReference type="GO" id="GO:0007157">
    <property type="term" value="P:heterophilic cell-cell adhesion via plasma membrane cell adhesion molecules"/>
    <property type="evidence" value="ECO:0007669"/>
    <property type="project" value="TreeGrafter"/>
</dbReference>
<keyword evidence="1 7" id="KW-0732">Signal</keyword>
<dbReference type="GeneID" id="102834233"/>
<evidence type="ECO:0000256" key="1">
    <source>
        <dbReference type="ARBA" id="ARBA00022729"/>
    </source>
</evidence>
<dbReference type="InterPro" id="IPR003006">
    <property type="entry name" value="Ig/MHC_CS"/>
</dbReference>